<dbReference type="GO" id="GO:0140114">
    <property type="term" value="P:cellular detoxification of fluoride"/>
    <property type="evidence" value="ECO:0007669"/>
    <property type="project" value="UniProtKB-UniRule"/>
</dbReference>
<dbReference type="PANTHER" id="PTHR28259:SF1">
    <property type="entry name" value="FLUORIDE EXPORT PROTEIN 1-RELATED"/>
    <property type="match status" value="1"/>
</dbReference>
<evidence type="ECO:0000313" key="13">
    <source>
        <dbReference type="EMBL" id="XDT72909.1"/>
    </source>
</evidence>
<keyword evidence="2 12" id="KW-1003">Cell membrane</keyword>
<feature type="transmembrane region" description="Helical" evidence="12">
    <location>
        <begin position="101"/>
        <end position="126"/>
    </location>
</feature>
<keyword evidence="8 12" id="KW-0472">Membrane</keyword>
<name>A0AB39UX69_9GAMM</name>
<reference evidence="13" key="1">
    <citation type="submission" date="2024-05" db="EMBL/GenBank/DDBJ databases">
        <title>Genome sequencing of novel strain.</title>
        <authorList>
            <person name="Ganbat D."/>
            <person name="Ganbat S."/>
            <person name="Lee S.-J."/>
        </authorList>
    </citation>
    <scope>NUCLEOTIDE SEQUENCE</scope>
    <source>
        <strain evidence="13">SMD15-11</strain>
    </source>
</reference>
<comment type="similarity">
    <text evidence="10 12">Belongs to the fluoride channel Fluc/FEX (TC 1.A.43) family.</text>
</comment>
<proteinExistence type="inferred from homology"/>
<comment type="catalytic activity">
    <reaction evidence="11">
        <text>fluoride(in) = fluoride(out)</text>
        <dbReference type="Rhea" id="RHEA:76159"/>
        <dbReference type="ChEBI" id="CHEBI:17051"/>
    </reaction>
    <physiologicalReaction direction="left-to-right" evidence="11">
        <dbReference type="Rhea" id="RHEA:76160"/>
    </physiologicalReaction>
</comment>
<dbReference type="GO" id="GO:0062054">
    <property type="term" value="F:fluoride channel activity"/>
    <property type="evidence" value="ECO:0007669"/>
    <property type="project" value="UniProtKB-UniRule"/>
</dbReference>
<keyword evidence="6 12" id="KW-0915">Sodium</keyword>
<comment type="activity regulation">
    <text evidence="12">Na(+) is not transported, but it plays an essential structural role and its presence is essential for fluoride channel function.</text>
</comment>
<feature type="binding site" evidence="12">
    <location>
        <position position="80"/>
    </location>
    <ligand>
        <name>Na(+)</name>
        <dbReference type="ChEBI" id="CHEBI:29101"/>
        <note>structural</note>
    </ligand>
</feature>
<keyword evidence="12" id="KW-0479">Metal-binding</keyword>
<dbReference type="EMBL" id="CP154858">
    <property type="protein sequence ID" value="XDT72909.1"/>
    <property type="molecule type" value="Genomic_DNA"/>
</dbReference>
<evidence type="ECO:0000256" key="8">
    <source>
        <dbReference type="ARBA" id="ARBA00023136"/>
    </source>
</evidence>
<keyword evidence="4 12" id="KW-0812">Transmembrane</keyword>
<dbReference type="KEGG" id="tcd:AAIA72_02670"/>
<feature type="transmembrane region" description="Helical" evidence="12">
    <location>
        <begin position="43"/>
        <end position="61"/>
    </location>
</feature>
<dbReference type="AlphaFoldDB" id="A0AB39UX69"/>
<evidence type="ECO:0000256" key="1">
    <source>
        <dbReference type="ARBA" id="ARBA00004651"/>
    </source>
</evidence>
<accession>A0AB39UX69</accession>
<keyword evidence="5 12" id="KW-1133">Transmembrane helix</keyword>
<evidence type="ECO:0000256" key="9">
    <source>
        <dbReference type="ARBA" id="ARBA00023303"/>
    </source>
</evidence>
<comment type="function">
    <text evidence="12">Fluoride-specific ion channel. Important for reducing fluoride concentration in the cell, thus reducing its toxicity.</text>
</comment>
<keyword evidence="9 12" id="KW-0407">Ion channel</keyword>
<sequence length="132" mass="14183">MKSIMLGHLPWVALGGAMGATLRYILVALVTEWAGKAFPWGTLFVNVLGSFILGGCFVYIMERLGGHPELRAIIIVGMLGALTTFSTFALEIWGFLEHAQWGLAVLYALSSVVLCVLSVSAGILVARQVFVV</sequence>
<evidence type="ECO:0000256" key="4">
    <source>
        <dbReference type="ARBA" id="ARBA00022692"/>
    </source>
</evidence>
<comment type="subcellular location">
    <subcellularLocation>
        <location evidence="1 12">Cell membrane</location>
        <topology evidence="1 12">Multi-pass membrane protein</topology>
    </subcellularLocation>
</comment>
<dbReference type="RefSeq" id="WP_369601909.1">
    <property type="nucleotide sequence ID" value="NZ_CP154858.1"/>
</dbReference>
<dbReference type="GO" id="GO:0046872">
    <property type="term" value="F:metal ion binding"/>
    <property type="evidence" value="ECO:0007669"/>
    <property type="project" value="UniProtKB-KW"/>
</dbReference>
<feature type="binding site" evidence="12">
    <location>
        <position position="83"/>
    </location>
    <ligand>
        <name>Na(+)</name>
        <dbReference type="ChEBI" id="CHEBI:29101"/>
        <note>structural</note>
    </ligand>
</feature>
<evidence type="ECO:0000256" key="11">
    <source>
        <dbReference type="ARBA" id="ARBA00035585"/>
    </source>
</evidence>
<evidence type="ECO:0000256" key="10">
    <source>
        <dbReference type="ARBA" id="ARBA00035120"/>
    </source>
</evidence>
<evidence type="ECO:0000256" key="2">
    <source>
        <dbReference type="ARBA" id="ARBA00022475"/>
    </source>
</evidence>
<evidence type="ECO:0000256" key="3">
    <source>
        <dbReference type="ARBA" id="ARBA00022519"/>
    </source>
</evidence>
<keyword evidence="3" id="KW-0997">Cell inner membrane</keyword>
<organism evidence="13">
    <name type="scientific">Thermohahella caldifontis</name>
    <dbReference type="NCBI Taxonomy" id="3142973"/>
    <lineage>
        <taxon>Bacteria</taxon>
        <taxon>Pseudomonadati</taxon>
        <taxon>Pseudomonadota</taxon>
        <taxon>Gammaproteobacteria</taxon>
        <taxon>Oceanospirillales</taxon>
        <taxon>Hahellaceae</taxon>
        <taxon>Thermohahella</taxon>
    </lineage>
</organism>
<dbReference type="GO" id="GO:0005886">
    <property type="term" value="C:plasma membrane"/>
    <property type="evidence" value="ECO:0007669"/>
    <property type="project" value="UniProtKB-SubCell"/>
</dbReference>
<dbReference type="HAMAP" id="MF_00454">
    <property type="entry name" value="FluC"/>
    <property type="match status" value="1"/>
</dbReference>
<evidence type="ECO:0000256" key="5">
    <source>
        <dbReference type="ARBA" id="ARBA00022989"/>
    </source>
</evidence>
<gene>
    <name evidence="12 13" type="primary">crcB</name>
    <name evidence="12" type="synonym">fluC</name>
    <name evidence="13" type="ORF">AAIA72_02670</name>
</gene>
<evidence type="ECO:0000256" key="12">
    <source>
        <dbReference type="HAMAP-Rule" id="MF_00454"/>
    </source>
</evidence>
<dbReference type="Pfam" id="PF02537">
    <property type="entry name" value="CRCB"/>
    <property type="match status" value="1"/>
</dbReference>
<dbReference type="InterPro" id="IPR003691">
    <property type="entry name" value="FluC"/>
</dbReference>
<evidence type="ECO:0000256" key="6">
    <source>
        <dbReference type="ARBA" id="ARBA00023053"/>
    </source>
</evidence>
<keyword evidence="7 12" id="KW-0406">Ion transport</keyword>
<dbReference type="PANTHER" id="PTHR28259">
    <property type="entry name" value="FLUORIDE EXPORT PROTEIN 1-RELATED"/>
    <property type="match status" value="1"/>
</dbReference>
<protein>
    <recommendedName>
        <fullName evidence="12">Fluoride-specific ion channel FluC</fullName>
    </recommendedName>
</protein>
<keyword evidence="12" id="KW-0813">Transport</keyword>
<feature type="transmembrane region" description="Helical" evidence="12">
    <location>
        <begin position="73"/>
        <end position="95"/>
    </location>
</feature>
<evidence type="ECO:0000256" key="7">
    <source>
        <dbReference type="ARBA" id="ARBA00023065"/>
    </source>
</evidence>